<dbReference type="Proteomes" id="UP001497680">
    <property type="component" value="Unassembled WGS sequence"/>
</dbReference>
<name>A0ACC0CY91_9PEZI</name>
<evidence type="ECO:0000313" key="2">
    <source>
        <dbReference type="Proteomes" id="UP001497680"/>
    </source>
</evidence>
<organism evidence="1 2">
    <name type="scientific">Hypoxylon rubiginosum</name>
    <dbReference type="NCBI Taxonomy" id="110542"/>
    <lineage>
        <taxon>Eukaryota</taxon>
        <taxon>Fungi</taxon>
        <taxon>Dikarya</taxon>
        <taxon>Ascomycota</taxon>
        <taxon>Pezizomycotina</taxon>
        <taxon>Sordariomycetes</taxon>
        <taxon>Xylariomycetidae</taxon>
        <taxon>Xylariales</taxon>
        <taxon>Hypoxylaceae</taxon>
        <taxon>Hypoxylon</taxon>
    </lineage>
</organism>
<proteinExistence type="predicted"/>
<evidence type="ECO:0000313" key="1">
    <source>
        <dbReference type="EMBL" id="KAI6085414.1"/>
    </source>
</evidence>
<comment type="caution">
    <text evidence="1">The sequence shown here is derived from an EMBL/GenBank/DDBJ whole genome shotgun (WGS) entry which is preliminary data.</text>
</comment>
<keyword evidence="2" id="KW-1185">Reference proteome</keyword>
<protein>
    <submittedName>
        <fullName evidence="1">Tubulin binding cofactor A</fullName>
    </submittedName>
</protein>
<sequence length="121" mass="13483">MPAPSPLTIATQSVQRLVKEEQYYRKELAQQSERVKKLETDLKTGSSGADSNAEFVLKQESKARDETKAVFEPLNQRIEEAVNRLEEQIAASESESGPAEEIKKAKETLELGKKVEKPPVA</sequence>
<reference evidence="1 2" key="1">
    <citation type="journal article" date="2022" name="New Phytol.">
        <title>Ecological generalism drives hyperdiversity of secondary metabolite gene clusters in xylarialean endophytes.</title>
        <authorList>
            <person name="Franco M.E.E."/>
            <person name="Wisecaver J.H."/>
            <person name="Arnold A.E."/>
            <person name="Ju Y.M."/>
            <person name="Slot J.C."/>
            <person name="Ahrendt S."/>
            <person name="Moore L.P."/>
            <person name="Eastman K.E."/>
            <person name="Scott K."/>
            <person name="Konkel Z."/>
            <person name="Mondo S.J."/>
            <person name="Kuo A."/>
            <person name="Hayes R.D."/>
            <person name="Haridas S."/>
            <person name="Andreopoulos B."/>
            <person name="Riley R."/>
            <person name="LaButti K."/>
            <person name="Pangilinan J."/>
            <person name="Lipzen A."/>
            <person name="Amirebrahimi M."/>
            <person name="Yan J."/>
            <person name="Adam C."/>
            <person name="Keymanesh K."/>
            <person name="Ng V."/>
            <person name="Louie K."/>
            <person name="Northen T."/>
            <person name="Drula E."/>
            <person name="Henrissat B."/>
            <person name="Hsieh H.M."/>
            <person name="Youens-Clark K."/>
            <person name="Lutzoni F."/>
            <person name="Miadlikowska J."/>
            <person name="Eastwood D.C."/>
            <person name="Hamelin R.C."/>
            <person name="Grigoriev I.V."/>
            <person name="U'Ren J.M."/>
        </authorList>
    </citation>
    <scope>NUCLEOTIDE SEQUENCE [LARGE SCALE GENOMIC DNA]</scope>
    <source>
        <strain evidence="1 2">ER1909</strain>
    </source>
</reference>
<accession>A0ACC0CY91</accession>
<dbReference type="EMBL" id="MU394325">
    <property type="protein sequence ID" value="KAI6085414.1"/>
    <property type="molecule type" value="Genomic_DNA"/>
</dbReference>
<gene>
    <name evidence="1" type="ORF">F4821DRAFT_240557</name>
</gene>